<comment type="subcellular location">
    <subcellularLocation>
        <location evidence="3">Mitochondrion matrix</location>
    </subcellularLocation>
</comment>
<dbReference type="Proteomes" id="UP001527925">
    <property type="component" value="Unassembled WGS sequence"/>
</dbReference>
<evidence type="ECO:0000256" key="3">
    <source>
        <dbReference type="RuleBase" id="RU000640"/>
    </source>
</evidence>
<evidence type="ECO:0000256" key="6">
    <source>
        <dbReference type="SAM" id="MobiDB-lite"/>
    </source>
</evidence>
<keyword evidence="8" id="KW-1185">Reference proteome</keyword>
<dbReference type="SUPFAM" id="SSF51064">
    <property type="entry name" value="Head domain of nucleotide exchange factor GrpE"/>
    <property type="match status" value="1"/>
</dbReference>
<comment type="similarity">
    <text evidence="1 4">Belongs to the GrpE family.</text>
</comment>
<protein>
    <recommendedName>
        <fullName evidence="3">GrpE protein homolog</fullName>
    </recommendedName>
</protein>
<gene>
    <name evidence="7" type="primary">mge1</name>
    <name evidence="7" type="ORF">HK105_207464</name>
</gene>
<evidence type="ECO:0000256" key="1">
    <source>
        <dbReference type="ARBA" id="ARBA00009054"/>
    </source>
</evidence>
<comment type="function">
    <text evidence="3">Essential component of the PAM complex, a complex required for the translocation of transit peptide-containing proteins from the inner membrane into the mitochondrial matrix in an ATP-dependent manner.</text>
</comment>
<keyword evidence="3" id="KW-0496">Mitochondrion</keyword>
<accession>A0ABR4N0K1</accession>
<sequence>MRWYSADAKQDGASDAAKPAAGGEEANNTKADAKAADAGAGAGAADAAKALKKTLEEKDKQISHLQGLYRRALADAENLRQRTRKEIEDKQTFAIQKFAKELLNTADILAMALDAVPEAERAGASSNAHLKNLYTGVSMTRAELLKTFKQFGVEAYNPINEKFDHNLHQALFQAPMPGKEPGTVFQVTKVGYKIHDRVLRPAQVGVVRED</sequence>
<dbReference type="HAMAP" id="MF_01151">
    <property type="entry name" value="GrpE"/>
    <property type="match status" value="1"/>
</dbReference>
<dbReference type="CDD" id="cd00446">
    <property type="entry name" value="GrpE"/>
    <property type="match status" value="1"/>
</dbReference>
<feature type="coiled-coil region" evidence="5">
    <location>
        <begin position="48"/>
        <end position="82"/>
    </location>
</feature>
<comment type="caution">
    <text evidence="7">The sequence shown here is derived from an EMBL/GenBank/DDBJ whole genome shotgun (WGS) entry which is preliminary data.</text>
</comment>
<dbReference type="Gene3D" id="2.30.22.10">
    <property type="entry name" value="Head domain of nucleotide exchange factor GrpE"/>
    <property type="match status" value="1"/>
</dbReference>
<dbReference type="SUPFAM" id="SSF58014">
    <property type="entry name" value="Coiled-coil domain of nucleotide exchange factor GrpE"/>
    <property type="match status" value="1"/>
</dbReference>
<dbReference type="InterPro" id="IPR000740">
    <property type="entry name" value="GrpE"/>
</dbReference>
<dbReference type="PANTHER" id="PTHR21237">
    <property type="entry name" value="GRPE PROTEIN"/>
    <property type="match status" value="1"/>
</dbReference>
<evidence type="ECO:0000256" key="2">
    <source>
        <dbReference type="ARBA" id="ARBA00023186"/>
    </source>
</evidence>
<dbReference type="PANTHER" id="PTHR21237:SF23">
    <property type="entry name" value="GRPE PROTEIN HOMOLOG, MITOCHONDRIAL"/>
    <property type="match status" value="1"/>
</dbReference>
<reference evidence="7 8" key="1">
    <citation type="submission" date="2023-09" db="EMBL/GenBank/DDBJ databases">
        <title>Pangenome analysis of Batrachochytrium dendrobatidis and related Chytrids.</title>
        <authorList>
            <person name="Yacoub M.N."/>
            <person name="Stajich J.E."/>
            <person name="James T.Y."/>
        </authorList>
    </citation>
    <scope>NUCLEOTIDE SEQUENCE [LARGE SCALE GENOMIC DNA]</scope>
    <source>
        <strain evidence="7 8">JEL0888</strain>
    </source>
</reference>
<feature type="region of interest" description="Disordered" evidence="6">
    <location>
        <begin position="1"/>
        <end position="39"/>
    </location>
</feature>
<dbReference type="InterPro" id="IPR013805">
    <property type="entry name" value="GrpE_CC"/>
</dbReference>
<dbReference type="EMBL" id="JADGIZ020000053">
    <property type="protein sequence ID" value="KAL2913009.1"/>
    <property type="molecule type" value="Genomic_DNA"/>
</dbReference>
<dbReference type="Gene3D" id="3.90.20.20">
    <property type="match status" value="1"/>
</dbReference>
<organism evidence="7 8">
    <name type="scientific">Polyrhizophydium stewartii</name>
    <dbReference type="NCBI Taxonomy" id="2732419"/>
    <lineage>
        <taxon>Eukaryota</taxon>
        <taxon>Fungi</taxon>
        <taxon>Fungi incertae sedis</taxon>
        <taxon>Chytridiomycota</taxon>
        <taxon>Chytridiomycota incertae sedis</taxon>
        <taxon>Chytridiomycetes</taxon>
        <taxon>Rhizophydiales</taxon>
        <taxon>Rhizophydiales incertae sedis</taxon>
        <taxon>Polyrhizophydium</taxon>
    </lineage>
</organism>
<evidence type="ECO:0000256" key="4">
    <source>
        <dbReference type="RuleBase" id="RU004478"/>
    </source>
</evidence>
<proteinExistence type="inferred from homology"/>
<evidence type="ECO:0000313" key="7">
    <source>
        <dbReference type="EMBL" id="KAL2913009.1"/>
    </source>
</evidence>
<evidence type="ECO:0000313" key="8">
    <source>
        <dbReference type="Proteomes" id="UP001527925"/>
    </source>
</evidence>
<keyword evidence="2 3" id="KW-0143">Chaperone</keyword>
<dbReference type="PROSITE" id="PS01071">
    <property type="entry name" value="GRPE"/>
    <property type="match status" value="1"/>
</dbReference>
<dbReference type="InterPro" id="IPR009012">
    <property type="entry name" value="GrpE_head"/>
</dbReference>
<keyword evidence="5" id="KW-0175">Coiled coil</keyword>
<name>A0ABR4N0K1_9FUNG</name>
<dbReference type="PRINTS" id="PR00773">
    <property type="entry name" value="GRPEPROTEIN"/>
</dbReference>
<dbReference type="Pfam" id="PF01025">
    <property type="entry name" value="GrpE"/>
    <property type="match status" value="1"/>
</dbReference>
<evidence type="ECO:0000256" key="5">
    <source>
        <dbReference type="SAM" id="Coils"/>
    </source>
</evidence>